<name>A0AA49J9Q0_9BACT</name>
<accession>A0AA49J9Q0</accession>
<dbReference type="EMBL" id="CP129968">
    <property type="protein sequence ID" value="WKK82286.1"/>
    <property type="molecule type" value="Genomic_DNA"/>
</dbReference>
<organism evidence="1">
    <name type="scientific">Marivirga arenosa</name>
    <dbReference type="NCBI Taxonomy" id="3059076"/>
    <lineage>
        <taxon>Bacteria</taxon>
        <taxon>Pseudomonadati</taxon>
        <taxon>Bacteroidota</taxon>
        <taxon>Cytophagia</taxon>
        <taxon>Cytophagales</taxon>
        <taxon>Marivirgaceae</taxon>
        <taxon>Marivirga</taxon>
    </lineage>
</organism>
<proteinExistence type="predicted"/>
<reference evidence="1" key="1">
    <citation type="submission" date="2023-08" db="EMBL/GenBank/DDBJ databases">
        <title>Comparative genomics and taxonomic characterization of three novel marine species of genus Marivirga.</title>
        <authorList>
            <person name="Muhammad N."/>
            <person name="Kim S.-G."/>
        </authorList>
    </citation>
    <scope>NUCLEOTIDE SEQUENCE</scope>
    <source>
        <strain evidence="1">BKB1-2</strain>
    </source>
</reference>
<gene>
    <name evidence="1" type="ORF">QYS47_09370</name>
</gene>
<dbReference type="Proteomes" id="UP001232019">
    <property type="component" value="Chromosome"/>
</dbReference>
<dbReference type="AlphaFoldDB" id="A0AA49J9Q0"/>
<dbReference type="RefSeq" id="WP_302127839.1">
    <property type="nucleotide sequence ID" value="NZ_CP129968.2"/>
</dbReference>
<evidence type="ECO:0000313" key="1">
    <source>
        <dbReference type="EMBL" id="WKK82286.1"/>
    </source>
</evidence>
<dbReference type="KEGG" id="marp:QYS47_09370"/>
<protein>
    <submittedName>
        <fullName evidence="1">YdeI/OmpD-associated family protein</fullName>
    </submittedName>
</protein>
<sequence>MIKTENFHKVEITSQEELRSWLLKNHDQSESVWLVTYKKSEPDKYLSRWDVLDELICFGWIDGIRRKLDDKKTMQLISQRKVEHWAKTYKERAAKLIDQGKMHKSGLKTIEDSKLNGLWNFMDDVDNLVVPEDLSRELSKLEGASEFFNSINPSSKRFVLRWIKLAKTDKTRKNRIKQITELSSKGEKLSGS</sequence>
<dbReference type="Pfam" id="PF13376">
    <property type="entry name" value="OmdA"/>
    <property type="match status" value="1"/>
</dbReference>